<feature type="transmembrane region" description="Helical" evidence="1">
    <location>
        <begin position="285"/>
        <end position="305"/>
    </location>
</feature>
<dbReference type="OrthoDB" id="267627at2"/>
<dbReference type="Pfam" id="PF13197">
    <property type="entry name" value="DUF4013"/>
    <property type="match status" value="1"/>
</dbReference>
<feature type="transmembrane region" description="Helical" evidence="1">
    <location>
        <begin position="317"/>
        <end position="340"/>
    </location>
</feature>
<feature type="transmembrane region" description="Helical" evidence="1">
    <location>
        <begin position="206"/>
        <end position="231"/>
    </location>
</feature>
<evidence type="ECO:0008006" key="4">
    <source>
        <dbReference type="Google" id="ProtNLM"/>
    </source>
</evidence>
<keyword evidence="1" id="KW-0472">Membrane</keyword>
<accession>A0A5C6BK45</accession>
<evidence type="ECO:0000313" key="2">
    <source>
        <dbReference type="EMBL" id="TWU10834.1"/>
    </source>
</evidence>
<proteinExistence type="predicted"/>
<feature type="transmembrane region" description="Helical" evidence="1">
    <location>
        <begin position="40"/>
        <end position="63"/>
    </location>
</feature>
<keyword evidence="1" id="KW-0812">Transmembrane</keyword>
<dbReference type="InterPro" id="IPR025098">
    <property type="entry name" value="DUF4013"/>
</dbReference>
<feature type="transmembrane region" description="Helical" evidence="1">
    <location>
        <begin position="371"/>
        <end position="391"/>
    </location>
</feature>
<dbReference type="EMBL" id="SJPU01000003">
    <property type="protein sequence ID" value="TWU10834.1"/>
    <property type="molecule type" value="Genomic_DNA"/>
</dbReference>
<name>A0A5C6BK45_9BACT</name>
<dbReference type="RefSeq" id="WP_146409210.1">
    <property type="nucleotide sequence ID" value="NZ_SJPU01000003.1"/>
</dbReference>
<dbReference type="Proteomes" id="UP000319908">
    <property type="component" value="Unassembled WGS sequence"/>
</dbReference>
<feature type="transmembrane region" description="Helical" evidence="1">
    <location>
        <begin position="98"/>
        <end position="118"/>
    </location>
</feature>
<gene>
    <name evidence="2" type="ORF">Poly21_47400</name>
</gene>
<reference evidence="2 3" key="1">
    <citation type="journal article" date="2020" name="Antonie Van Leeuwenhoek">
        <title>Rhodopirellula heiligendammensis sp. nov., Rhodopirellula pilleata sp. nov., and Rhodopirellula solitaria sp. nov. isolated from natural or artificial marine surfaces in Northern Germany and California, USA, and emended description of the genus Rhodopirellula.</title>
        <authorList>
            <person name="Kallscheuer N."/>
            <person name="Wiegand S."/>
            <person name="Jogler M."/>
            <person name="Boedeker C."/>
            <person name="Peeters S.H."/>
            <person name="Rast P."/>
            <person name="Heuer A."/>
            <person name="Jetten M.S.M."/>
            <person name="Rohde M."/>
            <person name="Jogler C."/>
        </authorList>
    </citation>
    <scope>NUCLEOTIDE SEQUENCE [LARGE SCALE GENOMIC DNA]</scope>
    <source>
        <strain evidence="2 3">Poly21</strain>
    </source>
</reference>
<dbReference type="AlphaFoldDB" id="A0A5C6BK45"/>
<keyword evidence="3" id="KW-1185">Reference proteome</keyword>
<sequence length="418" mass="46720">MSWAGTVDPISSERQLSQETVIDAPPGVANGLELTWARHLWALLAATVWNLWCLGWLVLLLAVVTAIPVLQITVLGYLLFVAGRLAGGETLRHSLPGLTKAGQIGVIAASLGLASLPIRMLVHWESVVAIIEPSSRAAVALRMLAIIVSALTTVYLWWAWVRGGRLWHFVWPEPMRFLREVWRPETWSNTADRIWEFAVSLRLPMLFWLGLRGAAGTLIWLLPAMLIMVVTRDGQRAVAGVIGVIALILLGYVLLTLPMLQAHFAAEKRFRAMFQWRQVRRDLRYAPWSYAGAMFLTLVVLPLPLYLLKIEATPQEIAWLPCLIFVSFMLPARIATGLALRRCRRLRTAADAGEETHRGQTQRICTIVSRWTVRLLVAPAIVVVYLIVLGGSQYTSWDGVDTWVRQHALLVPVPFVGL</sequence>
<feature type="transmembrane region" description="Helical" evidence="1">
    <location>
        <begin position="237"/>
        <end position="264"/>
    </location>
</feature>
<organism evidence="2 3">
    <name type="scientific">Allorhodopirellula heiligendammensis</name>
    <dbReference type="NCBI Taxonomy" id="2714739"/>
    <lineage>
        <taxon>Bacteria</taxon>
        <taxon>Pseudomonadati</taxon>
        <taxon>Planctomycetota</taxon>
        <taxon>Planctomycetia</taxon>
        <taxon>Pirellulales</taxon>
        <taxon>Pirellulaceae</taxon>
        <taxon>Allorhodopirellula</taxon>
    </lineage>
</organism>
<evidence type="ECO:0000313" key="3">
    <source>
        <dbReference type="Proteomes" id="UP000319908"/>
    </source>
</evidence>
<comment type="caution">
    <text evidence="2">The sequence shown here is derived from an EMBL/GenBank/DDBJ whole genome shotgun (WGS) entry which is preliminary data.</text>
</comment>
<keyword evidence="1" id="KW-1133">Transmembrane helix</keyword>
<feature type="transmembrane region" description="Helical" evidence="1">
    <location>
        <begin position="138"/>
        <end position="158"/>
    </location>
</feature>
<protein>
    <recommendedName>
        <fullName evidence="4">DUF4013 domain-containing protein</fullName>
    </recommendedName>
</protein>
<feature type="transmembrane region" description="Helical" evidence="1">
    <location>
        <begin position="69"/>
        <end position="86"/>
    </location>
</feature>
<evidence type="ECO:0000256" key="1">
    <source>
        <dbReference type="SAM" id="Phobius"/>
    </source>
</evidence>